<proteinExistence type="predicted"/>
<feature type="region of interest" description="Disordered" evidence="1">
    <location>
        <begin position="19"/>
        <end position="42"/>
    </location>
</feature>
<reference evidence="2 3" key="1">
    <citation type="submission" date="2017-04" db="EMBL/GenBank/DDBJ databases">
        <authorList>
            <person name="Afonso C.L."/>
            <person name="Miller P.J."/>
            <person name="Scott M.A."/>
            <person name="Spackman E."/>
            <person name="Goraichik I."/>
            <person name="Dimitrov K.M."/>
            <person name="Suarez D.L."/>
            <person name="Swayne D.E."/>
        </authorList>
    </citation>
    <scope>NUCLEOTIDE SEQUENCE [LARGE SCALE GENOMIC DNA]</scope>
    <source>
        <strain evidence="2">LMG 28154</strain>
    </source>
</reference>
<sequence>MSIKRIGFTTAFAHGRAHDFPAGRAFGRPHAMSGARGQFGMP</sequence>
<organism evidence="2 3">
    <name type="scientific">Burkholderia singularis</name>
    <dbReference type="NCBI Taxonomy" id="1503053"/>
    <lineage>
        <taxon>Bacteria</taxon>
        <taxon>Pseudomonadati</taxon>
        <taxon>Pseudomonadota</taxon>
        <taxon>Betaproteobacteria</taxon>
        <taxon>Burkholderiales</taxon>
        <taxon>Burkholderiaceae</taxon>
        <taxon>Burkholderia</taxon>
        <taxon>pseudomallei group</taxon>
    </lineage>
</organism>
<evidence type="ECO:0000313" key="2">
    <source>
        <dbReference type="EMBL" id="SMF99574.1"/>
    </source>
</evidence>
<dbReference type="AlphaFoldDB" id="A0A238H2V8"/>
<gene>
    <name evidence="2" type="ORF">BSIN_2757</name>
</gene>
<name>A0A238H2V8_9BURK</name>
<protein>
    <submittedName>
        <fullName evidence="2">Uncharacterized protein</fullName>
    </submittedName>
</protein>
<evidence type="ECO:0000313" key="3">
    <source>
        <dbReference type="Proteomes" id="UP000198460"/>
    </source>
</evidence>
<dbReference type="EMBL" id="FXAN01000042">
    <property type="protein sequence ID" value="SMF99574.1"/>
    <property type="molecule type" value="Genomic_DNA"/>
</dbReference>
<accession>A0A238H2V8</accession>
<dbReference type="Proteomes" id="UP000198460">
    <property type="component" value="Unassembled WGS sequence"/>
</dbReference>
<evidence type="ECO:0000256" key="1">
    <source>
        <dbReference type="SAM" id="MobiDB-lite"/>
    </source>
</evidence>